<dbReference type="EMBL" id="JAEHHL010000001">
    <property type="protein sequence ID" value="MBK0398022.1"/>
    <property type="molecule type" value="Genomic_DNA"/>
</dbReference>
<feature type="compositionally biased region" description="Acidic residues" evidence="1">
    <location>
        <begin position="195"/>
        <end position="208"/>
    </location>
</feature>
<sequence>MSDNEHRRSMDDVLTSLRRIMSSGRDESEDSGNVATATKPARGSYAPRQADDAEPLSLTDEVEPLTLTDEVEALTLTEDGAASGEAGKAPEASDASVGESADLDMIDEVDPVELAEGGDEGGSDETFGMPLSSRKAAFESTMVELDDVESVELSDDEVDLDIDAASLKVGDDDAEEMAADLEAREEDAPDTKGDDAEDQSSEDEDAAQDEPREARPEDTDASSEEVASDEAAEDKLAEDADAAFAEGDEAEDDKGVAVASESDDADESDERPLTPPDWSEETAAADAPSAEPAAMTLPAVAGETPPVDEEAALEETIRRVIREELVEGEIGNNISRNVQRMIREEVERMLARRGL</sequence>
<dbReference type="AlphaFoldDB" id="A0A8J7SCP8"/>
<feature type="region of interest" description="Disordered" evidence="1">
    <location>
        <begin position="164"/>
        <end position="309"/>
    </location>
</feature>
<comment type="caution">
    <text evidence="2">The sequence shown here is derived from an EMBL/GenBank/DDBJ whole genome shotgun (WGS) entry which is preliminary data.</text>
</comment>
<reference evidence="2" key="1">
    <citation type="submission" date="2020-12" db="EMBL/GenBank/DDBJ databases">
        <title>Bacterial taxonomy.</title>
        <authorList>
            <person name="Pan X."/>
        </authorList>
    </citation>
    <scope>NUCLEOTIDE SEQUENCE</scope>
    <source>
        <strain evidence="2">M0105</strain>
    </source>
</reference>
<feature type="compositionally biased region" description="Low complexity" evidence="1">
    <location>
        <begin position="281"/>
        <end position="294"/>
    </location>
</feature>
<name>A0A8J7SCP8_9RHOB</name>
<feature type="compositionally biased region" description="Basic and acidic residues" evidence="1">
    <location>
        <begin position="209"/>
        <end position="218"/>
    </location>
</feature>
<evidence type="ECO:0000313" key="3">
    <source>
        <dbReference type="Proteomes" id="UP000655420"/>
    </source>
</evidence>
<evidence type="ECO:0000256" key="1">
    <source>
        <dbReference type="SAM" id="MobiDB-lite"/>
    </source>
</evidence>
<feature type="region of interest" description="Disordered" evidence="1">
    <location>
        <begin position="1"/>
        <end position="132"/>
    </location>
</feature>
<keyword evidence="3" id="KW-1185">Reference proteome</keyword>
<feature type="compositionally biased region" description="Basic and acidic residues" evidence="1">
    <location>
        <begin position="1"/>
        <end position="11"/>
    </location>
</feature>
<proteinExistence type="predicted"/>
<accession>A0A8J7SCP8</accession>
<feature type="compositionally biased region" description="Acidic residues" evidence="1">
    <location>
        <begin position="101"/>
        <end position="123"/>
    </location>
</feature>
<gene>
    <name evidence="2" type="ORF">H0I76_02365</name>
</gene>
<feature type="compositionally biased region" description="Acidic residues" evidence="1">
    <location>
        <begin position="172"/>
        <end position="188"/>
    </location>
</feature>
<organism evidence="2 3">
    <name type="scientific">Thermohalobaculum xanthum</name>
    <dbReference type="NCBI Taxonomy" id="2753746"/>
    <lineage>
        <taxon>Bacteria</taxon>
        <taxon>Pseudomonadati</taxon>
        <taxon>Pseudomonadota</taxon>
        <taxon>Alphaproteobacteria</taxon>
        <taxon>Rhodobacterales</taxon>
        <taxon>Paracoccaceae</taxon>
        <taxon>Thermohalobaculum</taxon>
    </lineage>
</organism>
<evidence type="ECO:0000313" key="2">
    <source>
        <dbReference type="EMBL" id="MBK0398022.1"/>
    </source>
</evidence>
<dbReference type="Proteomes" id="UP000655420">
    <property type="component" value="Unassembled WGS sequence"/>
</dbReference>
<dbReference type="RefSeq" id="WP_200606495.1">
    <property type="nucleotide sequence ID" value="NZ_JAEHHL010000001.1"/>
</dbReference>
<feature type="compositionally biased region" description="Acidic residues" evidence="1">
    <location>
        <begin position="219"/>
        <end position="232"/>
    </location>
</feature>
<protein>
    <submittedName>
        <fullName evidence="2">Uncharacterized protein</fullName>
    </submittedName>
</protein>